<dbReference type="PROSITE" id="PS51257">
    <property type="entry name" value="PROKAR_LIPOPROTEIN"/>
    <property type="match status" value="1"/>
</dbReference>
<reference evidence="2 3" key="1">
    <citation type="submission" date="2015-03" db="EMBL/GenBank/DDBJ databases">
        <title>Genome assembly of Sandaracinus amylolyticus DSM 53668.</title>
        <authorList>
            <person name="Sharma G."/>
            <person name="Subramanian S."/>
        </authorList>
    </citation>
    <scope>NUCLEOTIDE SEQUENCE [LARGE SCALE GENOMIC DNA]</scope>
    <source>
        <strain evidence="2 3">DSM 53668</strain>
    </source>
</reference>
<keyword evidence="3" id="KW-1185">Reference proteome</keyword>
<evidence type="ECO:0000313" key="2">
    <source>
        <dbReference type="EMBL" id="AKF08075.1"/>
    </source>
</evidence>
<evidence type="ECO:0000313" key="3">
    <source>
        <dbReference type="Proteomes" id="UP000034883"/>
    </source>
</evidence>
<keyword evidence="1" id="KW-0732">Signal</keyword>
<accession>A0A0F6W5L5</accession>
<evidence type="ECO:0008006" key="4">
    <source>
        <dbReference type="Google" id="ProtNLM"/>
    </source>
</evidence>
<dbReference type="STRING" id="927083.DB32_005224"/>
<dbReference type="KEGG" id="samy:DB32_005224"/>
<dbReference type="RefSeq" id="WP_053235262.1">
    <property type="nucleotide sequence ID" value="NZ_CP011125.1"/>
</dbReference>
<gene>
    <name evidence="2" type="ORF">DB32_005224</name>
</gene>
<feature type="signal peptide" evidence="1">
    <location>
        <begin position="1"/>
        <end position="23"/>
    </location>
</feature>
<sequence length="198" mass="20230">MRKTILMLAMLAIACGGHDGANAGVAAGKPDEPSAGAEALVFPASAAVGEEGARRPGDGVALRVWSPTPIGVLSADALEAYRVVLEAENTGGQDLSVASSWARTRIQRANGDAIEGCLGAPVAVPDTAAIAPGGSLFVSLPAPCALESGGRYQVLVDLSIGARFGENAESVRSARHEIVVNTELPPFRGDELPPIPQR</sequence>
<dbReference type="Proteomes" id="UP000034883">
    <property type="component" value="Chromosome"/>
</dbReference>
<protein>
    <recommendedName>
        <fullName evidence="4">Lipoprotein</fullName>
    </recommendedName>
</protein>
<name>A0A0F6W5L5_9BACT</name>
<feature type="chain" id="PRO_5002511187" description="Lipoprotein" evidence="1">
    <location>
        <begin position="24"/>
        <end position="198"/>
    </location>
</feature>
<evidence type="ECO:0000256" key="1">
    <source>
        <dbReference type="SAM" id="SignalP"/>
    </source>
</evidence>
<proteinExistence type="predicted"/>
<organism evidence="2 3">
    <name type="scientific">Sandaracinus amylolyticus</name>
    <dbReference type="NCBI Taxonomy" id="927083"/>
    <lineage>
        <taxon>Bacteria</taxon>
        <taxon>Pseudomonadati</taxon>
        <taxon>Myxococcota</taxon>
        <taxon>Polyangia</taxon>
        <taxon>Polyangiales</taxon>
        <taxon>Sandaracinaceae</taxon>
        <taxon>Sandaracinus</taxon>
    </lineage>
</organism>
<dbReference type="AlphaFoldDB" id="A0A0F6W5L5"/>
<dbReference type="EMBL" id="CP011125">
    <property type="protein sequence ID" value="AKF08075.1"/>
    <property type="molecule type" value="Genomic_DNA"/>
</dbReference>